<dbReference type="AlphaFoldDB" id="A0AB36FL26"/>
<dbReference type="Proteomes" id="UP000095392">
    <property type="component" value="Unassembled WGS sequence"/>
</dbReference>
<dbReference type="InterPro" id="IPR005532">
    <property type="entry name" value="SUMF_dom"/>
</dbReference>
<feature type="domain" description="Sulfatase-modifying factor enzyme-like" evidence="4">
    <location>
        <begin position="172"/>
        <end position="310"/>
    </location>
</feature>
<dbReference type="InterPro" id="IPR017806">
    <property type="entry name" value="EgtB"/>
</dbReference>
<organism evidence="6 7">
    <name type="scientific">Alteromonas macleodii</name>
    <name type="common">Pseudoalteromonas macleodii</name>
    <dbReference type="NCBI Taxonomy" id="28108"/>
    <lineage>
        <taxon>Bacteria</taxon>
        <taxon>Pseudomonadati</taxon>
        <taxon>Pseudomonadota</taxon>
        <taxon>Gammaproteobacteria</taxon>
        <taxon>Alteromonadales</taxon>
        <taxon>Alteromonadaceae</taxon>
        <taxon>Alteromonas/Salinimonas group</taxon>
        <taxon>Alteromonas</taxon>
    </lineage>
</organism>
<dbReference type="InterPro" id="IPR016187">
    <property type="entry name" value="CTDL_fold"/>
</dbReference>
<accession>A0AB36FL26</accession>
<comment type="pathway">
    <text evidence="3">Amino-acid biosynthesis; ergothioneine biosynthesis.</text>
</comment>
<dbReference type="Pfam" id="PF12867">
    <property type="entry name" value="DinB_2"/>
    <property type="match status" value="1"/>
</dbReference>
<keyword evidence="7" id="KW-1185">Reference proteome</keyword>
<dbReference type="InterPro" id="IPR051043">
    <property type="entry name" value="Sulfatase_Mod_Factor_Kinase"/>
</dbReference>
<evidence type="ECO:0000313" key="7">
    <source>
        <dbReference type="Proteomes" id="UP000095392"/>
    </source>
</evidence>
<comment type="caution">
    <text evidence="6">The sequence shown here is derived from an EMBL/GenBank/DDBJ whole genome shotgun (WGS) entry which is preliminary data.</text>
</comment>
<dbReference type="Gene3D" id="3.90.1580.10">
    <property type="entry name" value="paralog of FGE (formylglycine-generating enzyme)"/>
    <property type="match status" value="2"/>
</dbReference>
<dbReference type="PANTHER" id="PTHR23150:SF36">
    <property type="entry name" value="HERCYNINE OXYGENASE"/>
    <property type="match status" value="1"/>
</dbReference>
<dbReference type="Pfam" id="PF03781">
    <property type="entry name" value="FGE-sulfatase"/>
    <property type="match status" value="2"/>
</dbReference>
<protein>
    <submittedName>
        <fullName evidence="6">Ergothioneine biosynthesis EgtB family protein</fullName>
    </submittedName>
</protein>
<dbReference type="SUPFAM" id="SSF109854">
    <property type="entry name" value="DinB/YfiT-like putative metalloenzymes"/>
    <property type="match status" value="1"/>
</dbReference>
<dbReference type="InterPro" id="IPR034660">
    <property type="entry name" value="DinB/YfiT-like"/>
</dbReference>
<keyword evidence="2" id="KW-0408">Iron</keyword>
<sequence>MQHNENSAFQAVRALSAQLVEPLSEADAQLQSMPDASPAKWHLAHTTWFFETLILRQHLPQYVPFDDDFTYLFNSYYNGIGEQYPRAARGLISRPSLAQIMAYRAYVDAHILQLYEQGLTPEVASLLTLGCHHEHQHQELLLTDIKHALAQNPQAPVYMASSRGDAMYSAHHWLRFDEGLYTIGHDTDGFAFDNESPAHTVYLQPFSLSSRLVTNADYQAFIEDGGYQNPLLWLSDGWAHLQAHDVQLPLYWRYTDGQYQHFTLSGLQPVLPHQPVTHVSYYEAEAYARWAGVRLPTEFEWEVAARAQPTRGPFLSLDCLCPTAEPGPGLTHMTGQCWQWTASHYGAYPGYQPFSGPAGEYNGKFMCSQYVLRGGSCVTPGASYRDTYRNFFYPHHAWQFTGIRLAK</sequence>
<dbReference type="GO" id="GO:0052699">
    <property type="term" value="P:ergothioneine biosynthetic process"/>
    <property type="evidence" value="ECO:0007669"/>
    <property type="project" value="InterPro"/>
</dbReference>
<dbReference type="NCBIfam" id="TIGR03440">
    <property type="entry name" value="egtB_TIGR03440"/>
    <property type="match status" value="1"/>
</dbReference>
<feature type="domain" description="Sulfatase-modifying factor enzyme-like" evidence="4">
    <location>
        <begin position="329"/>
        <end position="407"/>
    </location>
</feature>
<dbReference type="EMBL" id="MIPY01000059">
    <property type="protein sequence ID" value="OES24700.1"/>
    <property type="molecule type" value="Genomic_DNA"/>
</dbReference>
<dbReference type="PANTHER" id="PTHR23150">
    <property type="entry name" value="SULFATASE MODIFYING FACTOR 1, 2"/>
    <property type="match status" value="1"/>
</dbReference>
<evidence type="ECO:0000256" key="2">
    <source>
        <dbReference type="ARBA" id="ARBA00023004"/>
    </source>
</evidence>
<dbReference type="SUPFAM" id="SSF56436">
    <property type="entry name" value="C-type lectin-like"/>
    <property type="match status" value="1"/>
</dbReference>
<evidence type="ECO:0000256" key="3">
    <source>
        <dbReference type="ARBA" id="ARBA00037882"/>
    </source>
</evidence>
<name>A0AB36FL26_ALTMA</name>
<reference evidence="6 7" key="1">
    <citation type="submission" date="2016-09" db="EMBL/GenBank/DDBJ databases">
        <title>Draft Genome Sequence of four Alteromonas macleodii strains isolated from copper coupons and grown long-term at elevated copper levels.</title>
        <authorList>
            <person name="Cusick K."/>
            <person name="Dale J."/>
            <person name="Little B."/>
            <person name="Biffinger J."/>
        </authorList>
    </citation>
    <scope>NUCLEOTIDE SEQUENCE [LARGE SCALE GENOMIC DNA]</scope>
    <source>
        <strain evidence="6 7">KCP01</strain>
    </source>
</reference>
<dbReference type="RefSeq" id="WP_069945530.1">
    <property type="nucleotide sequence ID" value="NZ_MIPW01000069.1"/>
</dbReference>
<evidence type="ECO:0000256" key="1">
    <source>
        <dbReference type="ARBA" id="ARBA00023002"/>
    </source>
</evidence>
<dbReference type="InterPro" id="IPR042095">
    <property type="entry name" value="SUMF_sf"/>
</dbReference>
<evidence type="ECO:0000259" key="5">
    <source>
        <dbReference type="Pfam" id="PF12867"/>
    </source>
</evidence>
<feature type="domain" description="DinB-like" evidence="5">
    <location>
        <begin position="8"/>
        <end position="139"/>
    </location>
</feature>
<dbReference type="InterPro" id="IPR024775">
    <property type="entry name" value="DinB-like"/>
</dbReference>
<gene>
    <name evidence="6" type="ORF">BFV95_4643</name>
</gene>
<proteinExistence type="predicted"/>
<keyword evidence="1" id="KW-0560">Oxidoreductase</keyword>
<evidence type="ECO:0000313" key="6">
    <source>
        <dbReference type="EMBL" id="OES24700.1"/>
    </source>
</evidence>
<evidence type="ECO:0000259" key="4">
    <source>
        <dbReference type="Pfam" id="PF03781"/>
    </source>
</evidence>